<dbReference type="PANTHER" id="PTHR37166">
    <property type="entry name" value="PROTEIN FLAG"/>
    <property type="match status" value="1"/>
</dbReference>
<keyword evidence="2" id="KW-0966">Cell projection</keyword>
<name>A0ABU9LN79_9BACL</name>
<evidence type="ECO:0000313" key="3">
    <source>
        <dbReference type="Proteomes" id="UP001398420"/>
    </source>
</evidence>
<reference evidence="2 3" key="1">
    <citation type="submission" date="2024-04" db="EMBL/GenBank/DDBJ databases">
        <authorList>
            <person name="Wu Y.S."/>
            <person name="Zhang L."/>
        </authorList>
    </citation>
    <scope>NUCLEOTIDE SEQUENCE [LARGE SCALE GENOMIC DNA]</scope>
    <source>
        <strain evidence="2 3">KG-01</strain>
    </source>
</reference>
<keyword evidence="2" id="KW-0969">Cilium</keyword>
<dbReference type="InterPro" id="IPR035924">
    <property type="entry name" value="FlaG-like_sf"/>
</dbReference>
<organism evidence="2 3">
    <name type="scientific">Kurthia gibsonii</name>
    <dbReference type="NCBI Taxonomy" id="33946"/>
    <lineage>
        <taxon>Bacteria</taxon>
        <taxon>Bacillati</taxon>
        <taxon>Bacillota</taxon>
        <taxon>Bacilli</taxon>
        <taxon>Bacillales</taxon>
        <taxon>Caryophanaceae</taxon>
        <taxon>Kurthia</taxon>
    </lineage>
</organism>
<gene>
    <name evidence="2" type="ORF">AAF454_13610</name>
</gene>
<accession>A0ABU9LN79</accession>
<dbReference type="Gene3D" id="3.30.160.170">
    <property type="entry name" value="FlaG-like"/>
    <property type="match status" value="1"/>
</dbReference>
<sequence>MKISTDTTLESTVYAQKNKEKMITNPIPNNTVHTSNISEMTDESGHPTKEAFQVAVNKLNEFMEYTNKSSKFIFHEGLGKYYVEVVDAKTEEVIKEIPPKELLDAYYEMQKMIGNIVDQTI</sequence>
<dbReference type="Pfam" id="PF03646">
    <property type="entry name" value="FlaG"/>
    <property type="match status" value="1"/>
</dbReference>
<dbReference type="SUPFAM" id="SSF160214">
    <property type="entry name" value="FlaG-like"/>
    <property type="match status" value="1"/>
</dbReference>
<keyword evidence="3" id="KW-1185">Reference proteome</keyword>
<proteinExistence type="predicted"/>
<dbReference type="EMBL" id="JBCEWA010000012">
    <property type="protein sequence ID" value="MEL5989445.1"/>
    <property type="molecule type" value="Genomic_DNA"/>
</dbReference>
<dbReference type="RefSeq" id="WP_336663054.1">
    <property type="nucleotide sequence ID" value="NZ_JBANCH010000004.1"/>
</dbReference>
<feature type="region of interest" description="Disordered" evidence="1">
    <location>
        <begin position="24"/>
        <end position="46"/>
    </location>
</feature>
<keyword evidence="2" id="KW-0282">Flagellum</keyword>
<evidence type="ECO:0000313" key="2">
    <source>
        <dbReference type="EMBL" id="MEL5989445.1"/>
    </source>
</evidence>
<evidence type="ECO:0000256" key="1">
    <source>
        <dbReference type="SAM" id="MobiDB-lite"/>
    </source>
</evidence>
<dbReference type="InterPro" id="IPR005186">
    <property type="entry name" value="FlaG"/>
</dbReference>
<dbReference type="Proteomes" id="UP001398420">
    <property type="component" value="Unassembled WGS sequence"/>
</dbReference>
<dbReference type="PANTHER" id="PTHR37166:SF1">
    <property type="entry name" value="PROTEIN FLAG"/>
    <property type="match status" value="1"/>
</dbReference>
<protein>
    <submittedName>
        <fullName evidence="2">Flagellar protein FlaG</fullName>
    </submittedName>
</protein>
<comment type="caution">
    <text evidence="2">The sequence shown here is derived from an EMBL/GenBank/DDBJ whole genome shotgun (WGS) entry which is preliminary data.</text>
</comment>
<feature type="compositionally biased region" description="Polar residues" evidence="1">
    <location>
        <begin position="26"/>
        <end position="39"/>
    </location>
</feature>